<sequence>MKRFCWKSQRNLQFIIGNRFRIFLLLKYRGFPCCKPKRMDVANGEGGKASPIPLVVQLYDSFGRKYFKCLRINRSDFKESEHFCPCRSQREMEALRNFD</sequence>
<reference evidence="1 2" key="1">
    <citation type="submission" date="2021-06" db="EMBL/GenBank/DDBJ databases">
        <title>Caerostris darwini draft genome.</title>
        <authorList>
            <person name="Kono N."/>
            <person name="Arakawa K."/>
        </authorList>
    </citation>
    <scope>NUCLEOTIDE SEQUENCE [LARGE SCALE GENOMIC DNA]</scope>
</reference>
<keyword evidence="2" id="KW-1185">Reference proteome</keyword>
<dbReference type="Proteomes" id="UP001054837">
    <property type="component" value="Unassembled WGS sequence"/>
</dbReference>
<protein>
    <submittedName>
        <fullName evidence="1">Uncharacterized protein</fullName>
    </submittedName>
</protein>
<evidence type="ECO:0000313" key="2">
    <source>
        <dbReference type="Proteomes" id="UP001054837"/>
    </source>
</evidence>
<gene>
    <name evidence="1" type="ORF">CDAR_297211</name>
</gene>
<organism evidence="1 2">
    <name type="scientific">Caerostris darwini</name>
    <dbReference type="NCBI Taxonomy" id="1538125"/>
    <lineage>
        <taxon>Eukaryota</taxon>
        <taxon>Metazoa</taxon>
        <taxon>Ecdysozoa</taxon>
        <taxon>Arthropoda</taxon>
        <taxon>Chelicerata</taxon>
        <taxon>Arachnida</taxon>
        <taxon>Araneae</taxon>
        <taxon>Araneomorphae</taxon>
        <taxon>Entelegynae</taxon>
        <taxon>Araneoidea</taxon>
        <taxon>Araneidae</taxon>
        <taxon>Caerostris</taxon>
    </lineage>
</organism>
<dbReference type="EMBL" id="BPLQ01003296">
    <property type="protein sequence ID" value="GIX99395.1"/>
    <property type="molecule type" value="Genomic_DNA"/>
</dbReference>
<dbReference type="AlphaFoldDB" id="A0AAV4PTZ7"/>
<comment type="caution">
    <text evidence="1">The sequence shown here is derived from an EMBL/GenBank/DDBJ whole genome shotgun (WGS) entry which is preliminary data.</text>
</comment>
<evidence type="ECO:0000313" key="1">
    <source>
        <dbReference type="EMBL" id="GIX99395.1"/>
    </source>
</evidence>
<name>A0AAV4PTZ7_9ARAC</name>
<accession>A0AAV4PTZ7</accession>
<proteinExistence type="predicted"/>